<protein>
    <submittedName>
        <fullName evidence="1">Uncharacterized protein</fullName>
    </submittedName>
</protein>
<evidence type="ECO:0000313" key="2">
    <source>
        <dbReference type="Proteomes" id="UP001283361"/>
    </source>
</evidence>
<gene>
    <name evidence="1" type="ORF">RRG08_061329</name>
</gene>
<evidence type="ECO:0000313" key="1">
    <source>
        <dbReference type="EMBL" id="KAK3786778.1"/>
    </source>
</evidence>
<comment type="caution">
    <text evidence="1">The sequence shown here is derived from an EMBL/GenBank/DDBJ whole genome shotgun (WGS) entry which is preliminary data.</text>
</comment>
<reference evidence="1" key="1">
    <citation type="journal article" date="2023" name="G3 (Bethesda)">
        <title>A reference genome for the long-term kleptoplast-retaining sea slug Elysia crispata morphotype clarki.</title>
        <authorList>
            <person name="Eastman K.E."/>
            <person name="Pendleton A.L."/>
            <person name="Shaikh M.A."/>
            <person name="Suttiyut T."/>
            <person name="Ogas R."/>
            <person name="Tomko P."/>
            <person name="Gavelis G."/>
            <person name="Widhalm J.R."/>
            <person name="Wisecaver J.H."/>
        </authorList>
    </citation>
    <scope>NUCLEOTIDE SEQUENCE</scope>
    <source>
        <strain evidence="1">ECLA1</strain>
    </source>
</reference>
<keyword evidence="2" id="KW-1185">Reference proteome</keyword>
<proteinExistence type="predicted"/>
<dbReference type="Proteomes" id="UP001283361">
    <property type="component" value="Unassembled WGS sequence"/>
</dbReference>
<dbReference type="AlphaFoldDB" id="A0AAE1DZ03"/>
<organism evidence="1 2">
    <name type="scientific">Elysia crispata</name>
    <name type="common">lettuce slug</name>
    <dbReference type="NCBI Taxonomy" id="231223"/>
    <lineage>
        <taxon>Eukaryota</taxon>
        <taxon>Metazoa</taxon>
        <taxon>Spiralia</taxon>
        <taxon>Lophotrochozoa</taxon>
        <taxon>Mollusca</taxon>
        <taxon>Gastropoda</taxon>
        <taxon>Heterobranchia</taxon>
        <taxon>Euthyneura</taxon>
        <taxon>Panpulmonata</taxon>
        <taxon>Sacoglossa</taxon>
        <taxon>Placobranchoidea</taxon>
        <taxon>Plakobranchidae</taxon>
        <taxon>Elysia</taxon>
    </lineage>
</organism>
<name>A0AAE1DZ03_9GAST</name>
<sequence length="112" mass="12277">MKAEFCTDGPCGPTYDRQLVVVCGCGVHICLVWGSRSQHTSPSLRLREGQLPMLPACYLFLRARLWSGLAWPILSSSSPSSLAACPLDRKMNQEWTLGFAPTLSSARLDGHL</sequence>
<accession>A0AAE1DZ03</accession>
<dbReference type="EMBL" id="JAWDGP010001944">
    <property type="protein sequence ID" value="KAK3786778.1"/>
    <property type="molecule type" value="Genomic_DNA"/>
</dbReference>